<dbReference type="PANTHER" id="PTHR43581:SF4">
    <property type="entry name" value="ATP_GTP PHOSPHATASE"/>
    <property type="match status" value="1"/>
</dbReference>
<dbReference type="PANTHER" id="PTHR43581">
    <property type="entry name" value="ATP/GTP PHOSPHATASE"/>
    <property type="match status" value="1"/>
</dbReference>
<organism evidence="2 3">
    <name type="scientific">Phormidium tenue FACHB-1050</name>
    <dbReference type="NCBI Taxonomy" id="2692857"/>
    <lineage>
        <taxon>Bacteria</taxon>
        <taxon>Bacillati</taxon>
        <taxon>Cyanobacteriota</taxon>
        <taxon>Cyanophyceae</taxon>
        <taxon>Oscillatoriophycideae</taxon>
        <taxon>Oscillatoriales</taxon>
        <taxon>Oscillatoriaceae</taxon>
        <taxon>Phormidium</taxon>
    </lineage>
</organism>
<evidence type="ECO:0000259" key="1">
    <source>
        <dbReference type="Pfam" id="PF13175"/>
    </source>
</evidence>
<dbReference type="InterPro" id="IPR027417">
    <property type="entry name" value="P-loop_NTPase"/>
</dbReference>
<dbReference type="RefSeq" id="WP_190578284.1">
    <property type="nucleotide sequence ID" value="NZ_CAWPQU010000007.1"/>
</dbReference>
<evidence type="ECO:0000313" key="2">
    <source>
        <dbReference type="EMBL" id="MBD2317441.1"/>
    </source>
</evidence>
<sequence length="464" mass="53966">MQKIIIKNFGAIAYAEIEIKKVLVLIGEQASGKSTIAKLIYFFKSLRDDVFNQIYQDKERDYFDENLDVISVLQEKFYNWFGSTKNFNNDFEIKFYYEFEDEFELDKSLTLTLNEDRTIRCNFSPNFYDSSFKNSINAIKKILQKHLDIGSPEWLSHEQTKLDYANIIANKLNYLFSCYQSDSLYVIAGRSATVSYSELFEKYLFENVQYRLHKNNELDIYSRSQAVDEILMLEFIKRIVNNKSFLTKYESIDKKSTKPQNLDCVKKKVFEILKGEYINDNGEEKIIIDANKSIDIRNASSGQQEAIRILQDILVVTILGLPLLRIVEEPETHLFPVAQKSLIELLALVVNQNDDNQLIITTHSPYILTVFNNLLFSQRVVDKNPSAEAEVAELIPKEFWLKAKDFSAYSLGNHFMEEQADYCESIFDLDMGTIEQNYLDEVSEMLGGDFNALYSIHVRTFRGR</sequence>
<dbReference type="Proteomes" id="UP000618445">
    <property type="component" value="Unassembled WGS sequence"/>
</dbReference>
<dbReference type="Gene3D" id="3.40.50.300">
    <property type="entry name" value="P-loop containing nucleotide triphosphate hydrolases"/>
    <property type="match status" value="1"/>
</dbReference>
<name>A0ABR8C9Z0_9CYAN</name>
<protein>
    <submittedName>
        <fullName evidence="2">ATP-binding protein</fullName>
    </submittedName>
</protein>
<keyword evidence="2" id="KW-0547">Nucleotide-binding</keyword>
<comment type="caution">
    <text evidence="2">The sequence shown here is derived from an EMBL/GenBank/DDBJ whole genome shotgun (WGS) entry which is preliminary data.</text>
</comment>
<dbReference type="EMBL" id="JACJQY010000015">
    <property type="protein sequence ID" value="MBD2317441.1"/>
    <property type="molecule type" value="Genomic_DNA"/>
</dbReference>
<keyword evidence="3" id="KW-1185">Reference proteome</keyword>
<dbReference type="InterPro" id="IPR051396">
    <property type="entry name" value="Bact_Antivir_Def_Nuclease"/>
</dbReference>
<reference evidence="2 3" key="1">
    <citation type="journal article" date="2020" name="ISME J.">
        <title>Comparative genomics reveals insights into cyanobacterial evolution and habitat adaptation.</title>
        <authorList>
            <person name="Chen M.Y."/>
            <person name="Teng W.K."/>
            <person name="Zhao L."/>
            <person name="Hu C.X."/>
            <person name="Zhou Y.K."/>
            <person name="Han B.P."/>
            <person name="Song L.R."/>
            <person name="Shu W.S."/>
        </authorList>
    </citation>
    <scope>NUCLEOTIDE SEQUENCE [LARGE SCALE GENOMIC DNA]</scope>
    <source>
        <strain evidence="2 3">FACHB-1050</strain>
    </source>
</reference>
<dbReference type="GO" id="GO:0005524">
    <property type="term" value="F:ATP binding"/>
    <property type="evidence" value="ECO:0007669"/>
    <property type="project" value="UniProtKB-KW"/>
</dbReference>
<feature type="domain" description="Endonuclease GajA/Old nuclease/RecF-like AAA" evidence="1">
    <location>
        <begin position="2"/>
        <end position="367"/>
    </location>
</feature>
<dbReference type="InterPro" id="IPR041685">
    <property type="entry name" value="AAA_GajA/Old/RecF-like"/>
</dbReference>
<keyword evidence="2" id="KW-0067">ATP-binding</keyword>
<accession>A0ABR8C9Z0</accession>
<evidence type="ECO:0000313" key="3">
    <source>
        <dbReference type="Proteomes" id="UP000618445"/>
    </source>
</evidence>
<dbReference type="SUPFAM" id="SSF52540">
    <property type="entry name" value="P-loop containing nucleoside triphosphate hydrolases"/>
    <property type="match status" value="1"/>
</dbReference>
<proteinExistence type="predicted"/>
<dbReference type="Pfam" id="PF13175">
    <property type="entry name" value="AAA_15"/>
    <property type="match status" value="1"/>
</dbReference>
<gene>
    <name evidence="2" type="ORF">H6G05_11370</name>
</gene>